<keyword evidence="6 11" id="KW-0865">Zymogen</keyword>
<comment type="catalytic activity">
    <reaction evidence="2 11">
        <text>glutathione + H2O = L-cysteinylglycine + L-glutamate</text>
        <dbReference type="Rhea" id="RHEA:28807"/>
        <dbReference type="ChEBI" id="CHEBI:15377"/>
        <dbReference type="ChEBI" id="CHEBI:29985"/>
        <dbReference type="ChEBI" id="CHEBI:57925"/>
        <dbReference type="ChEBI" id="CHEBI:61694"/>
        <dbReference type="EC" id="3.4.19.13"/>
    </reaction>
</comment>
<dbReference type="RefSeq" id="WP_155072451.1">
    <property type="nucleotide sequence ID" value="NZ_WIXO01000001.1"/>
</dbReference>
<dbReference type="Gene3D" id="1.10.246.130">
    <property type="match status" value="1"/>
</dbReference>
<evidence type="ECO:0000256" key="11">
    <source>
        <dbReference type="RuleBase" id="RU368036"/>
    </source>
</evidence>
<protein>
    <recommendedName>
        <fullName evidence="11">Glutathione hydrolase proenzyme</fullName>
        <ecNumber evidence="11">2.3.2.2</ecNumber>
        <ecNumber evidence="11">3.4.19.13</ecNumber>
    </recommendedName>
    <component>
        <recommendedName>
            <fullName evidence="11">Glutathione hydrolase large chain</fullName>
        </recommendedName>
    </component>
    <component>
        <recommendedName>
            <fullName evidence="11">Glutathione hydrolase small chain</fullName>
        </recommendedName>
    </component>
</protein>
<keyword evidence="5 11" id="KW-0378">Hydrolase</keyword>
<feature type="active site" description="Nucleophile" evidence="9">
    <location>
        <position position="442"/>
    </location>
</feature>
<dbReference type="SUPFAM" id="SSF56235">
    <property type="entry name" value="N-terminal nucleophile aminohydrolases (Ntn hydrolases)"/>
    <property type="match status" value="1"/>
</dbReference>
<sequence>MPVRSSRTSSRHLVRSRFRRPAAPRPTAPRPARRRAGAVAVVASSLLPLAAPSAAEVDSGRKPPAKAPVAVGYGGAVASVDPYASHAGLEVLRAGGNAVDAAVATAAALGVVEPYSAGVGGGGYLVVHDARTGGTHTLDGRETAPAAMRPDSFTDPATGAPIPFRDAVTSGLSVGVPGTPATWEKALAEWGTISLAKALRPAVRLAERGFVVDEEFRAQTELNEDRFRDFTPTADLFLPGGELPEVGSVFRNPDLAGTYRLLAREGTDALYRGRLGREVVRTVRRPPVVPGADRTVRPGLMATGDLDRYRAPYRKPTRVEYRGVEVYSMAPSSSGGTTVGEALNILEESDPAGMGRVQTLHHYLEASRLAYADRDRWVGDPAFSDVPTEELLSRRFARERACLIDPDRAMTGPVAPADPRDPRSGECVAGEGGDEPYEGTSTTHLVTADRWGTVVSYTLTIEQTGGSAITVPGRGFLLNNELTDFDFTPLSEAVDGPNLPGPGKRPRSSMAPTIVLRDGRPLLALGSPGGSTIITTVLQTLVNRLDLGMTLPRAVAAPRLSQRNTATTQAEPEFLESAAERAPLERLGHRFVPPPATFTPSPEIGAVAALEVLADGRLLAVAEPERRGGGSAMVSRPTRR</sequence>
<evidence type="ECO:0000256" key="1">
    <source>
        <dbReference type="ARBA" id="ARBA00001049"/>
    </source>
</evidence>
<dbReference type="InterPro" id="IPR051792">
    <property type="entry name" value="GGT_bact"/>
</dbReference>
<dbReference type="EMBL" id="WIXO01000001">
    <property type="protein sequence ID" value="MTE21790.1"/>
    <property type="molecule type" value="Genomic_DNA"/>
</dbReference>
<evidence type="ECO:0000256" key="8">
    <source>
        <dbReference type="ARBA" id="ARBA00047417"/>
    </source>
</evidence>
<evidence type="ECO:0000313" key="13">
    <source>
        <dbReference type="EMBL" id="MTE21790.1"/>
    </source>
</evidence>
<feature type="compositionally biased region" description="Basic residues" evidence="12">
    <location>
        <begin position="9"/>
        <end position="22"/>
    </location>
</feature>
<dbReference type="GO" id="GO:0103068">
    <property type="term" value="F:leukotriene C4 gamma-glutamyl transferase activity"/>
    <property type="evidence" value="ECO:0007669"/>
    <property type="project" value="UniProtKB-EC"/>
</dbReference>
<comment type="catalytic activity">
    <reaction evidence="8 11">
        <text>an N-terminal (5-L-glutamyl)-[peptide] + an alpha-amino acid = 5-L-glutamyl amino acid + an N-terminal L-alpha-aminoacyl-[peptide]</text>
        <dbReference type="Rhea" id="RHEA:23904"/>
        <dbReference type="Rhea" id="RHEA-COMP:9780"/>
        <dbReference type="Rhea" id="RHEA-COMP:9795"/>
        <dbReference type="ChEBI" id="CHEBI:77644"/>
        <dbReference type="ChEBI" id="CHEBI:78597"/>
        <dbReference type="ChEBI" id="CHEBI:78599"/>
        <dbReference type="ChEBI" id="CHEBI:78608"/>
        <dbReference type="EC" id="2.3.2.2"/>
    </reaction>
</comment>
<proteinExistence type="inferred from homology"/>
<dbReference type="AlphaFoldDB" id="A0A6G2BHR5"/>
<organism evidence="13 14">
    <name type="scientific">Streptomyces taklimakanensis</name>
    <dbReference type="NCBI Taxonomy" id="2569853"/>
    <lineage>
        <taxon>Bacteria</taxon>
        <taxon>Bacillati</taxon>
        <taxon>Actinomycetota</taxon>
        <taxon>Actinomycetes</taxon>
        <taxon>Kitasatosporales</taxon>
        <taxon>Streptomycetaceae</taxon>
        <taxon>Streptomyces</taxon>
    </lineage>
</organism>
<comment type="caution">
    <text evidence="13">The sequence shown here is derived from an EMBL/GenBank/DDBJ whole genome shotgun (WGS) entry which is preliminary data.</text>
</comment>
<evidence type="ECO:0000313" key="14">
    <source>
        <dbReference type="Proteomes" id="UP000473014"/>
    </source>
</evidence>
<dbReference type="InterPro" id="IPR000101">
    <property type="entry name" value="GGT_peptidase"/>
</dbReference>
<gene>
    <name evidence="13" type="primary">ggt</name>
    <name evidence="13" type="ORF">F0L17_22265</name>
</gene>
<feature type="region of interest" description="Disordered" evidence="12">
    <location>
        <begin position="1"/>
        <end position="36"/>
    </location>
</feature>
<dbReference type="GO" id="GO:0036374">
    <property type="term" value="F:glutathione hydrolase activity"/>
    <property type="evidence" value="ECO:0007669"/>
    <property type="project" value="UniProtKB-UniRule"/>
</dbReference>
<feature type="binding site" evidence="10">
    <location>
        <position position="530"/>
    </location>
    <ligand>
        <name>L-glutamate</name>
        <dbReference type="ChEBI" id="CHEBI:29985"/>
    </ligand>
</feature>
<comment type="similarity">
    <text evidence="3 11">Belongs to the gamma-glutamyltransferase family.</text>
</comment>
<feature type="binding site" evidence="10">
    <location>
        <position position="484"/>
    </location>
    <ligand>
        <name>L-glutamate</name>
        <dbReference type="ChEBI" id="CHEBI:29985"/>
    </ligand>
</feature>
<dbReference type="NCBIfam" id="TIGR00066">
    <property type="entry name" value="g_glut_trans"/>
    <property type="match status" value="1"/>
</dbReference>
<comment type="pathway">
    <text evidence="11">Sulfur metabolism; glutathione metabolism.</text>
</comment>
<dbReference type="InterPro" id="IPR029055">
    <property type="entry name" value="Ntn_hydrolases_N"/>
</dbReference>
<feature type="region of interest" description="Disordered" evidence="12">
    <location>
        <begin position="408"/>
        <end position="439"/>
    </location>
</feature>
<evidence type="ECO:0000256" key="5">
    <source>
        <dbReference type="ARBA" id="ARBA00022801"/>
    </source>
</evidence>
<keyword evidence="7 11" id="KW-0012">Acyltransferase</keyword>
<evidence type="ECO:0000256" key="12">
    <source>
        <dbReference type="SAM" id="MobiDB-lite"/>
    </source>
</evidence>
<dbReference type="PRINTS" id="PR01210">
    <property type="entry name" value="GGTRANSPTASE"/>
</dbReference>
<keyword evidence="14" id="KW-1185">Reference proteome</keyword>
<dbReference type="GO" id="GO:0006751">
    <property type="term" value="P:glutathione catabolic process"/>
    <property type="evidence" value="ECO:0007669"/>
    <property type="project" value="UniProtKB-UniRule"/>
</dbReference>
<comment type="catalytic activity">
    <reaction evidence="1 11">
        <text>an S-substituted glutathione + H2O = an S-substituted L-cysteinylglycine + L-glutamate</text>
        <dbReference type="Rhea" id="RHEA:59468"/>
        <dbReference type="ChEBI" id="CHEBI:15377"/>
        <dbReference type="ChEBI" id="CHEBI:29985"/>
        <dbReference type="ChEBI" id="CHEBI:90779"/>
        <dbReference type="ChEBI" id="CHEBI:143103"/>
        <dbReference type="EC" id="3.4.19.13"/>
    </reaction>
</comment>
<evidence type="ECO:0000256" key="10">
    <source>
        <dbReference type="PIRSR" id="PIRSR600101-2"/>
    </source>
</evidence>
<keyword evidence="11" id="KW-0317">Glutathione biosynthesis</keyword>
<dbReference type="EC" id="3.4.19.13" evidence="11"/>
<dbReference type="Pfam" id="PF01019">
    <property type="entry name" value="G_glu_transpept"/>
    <property type="match status" value="1"/>
</dbReference>
<feature type="binding site" evidence="10">
    <location>
        <begin position="508"/>
        <end position="509"/>
    </location>
    <ligand>
        <name>L-glutamate</name>
        <dbReference type="ChEBI" id="CHEBI:29985"/>
    </ligand>
</feature>
<dbReference type="GO" id="GO:0006750">
    <property type="term" value="P:glutathione biosynthetic process"/>
    <property type="evidence" value="ECO:0007669"/>
    <property type="project" value="UniProtKB-KW"/>
</dbReference>
<name>A0A6G2BHR5_9ACTN</name>
<dbReference type="Gene3D" id="3.60.20.40">
    <property type="match status" value="1"/>
</dbReference>
<dbReference type="OrthoDB" id="9781342at2"/>
<evidence type="ECO:0000256" key="9">
    <source>
        <dbReference type="PIRSR" id="PIRSR600101-1"/>
    </source>
</evidence>
<evidence type="ECO:0000256" key="3">
    <source>
        <dbReference type="ARBA" id="ARBA00009381"/>
    </source>
</evidence>
<comment type="PTM">
    <text evidence="11">Cleaved by autocatalysis into a large and a small subunit.</text>
</comment>
<dbReference type="UniPathway" id="UPA00204"/>
<reference evidence="13 14" key="1">
    <citation type="submission" date="2019-11" db="EMBL/GenBank/DDBJ databases">
        <authorList>
            <person name="Yuan L."/>
        </authorList>
    </citation>
    <scope>NUCLEOTIDE SEQUENCE [LARGE SCALE GENOMIC DNA]</scope>
    <source>
        <strain evidence="13 14">TRM43335</strain>
    </source>
</reference>
<dbReference type="PANTHER" id="PTHR43199">
    <property type="entry name" value="GLUTATHIONE HYDROLASE"/>
    <property type="match status" value="1"/>
</dbReference>
<dbReference type="Proteomes" id="UP000473014">
    <property type="component" value="Unassembled WGS sequence"/>
</dbReference>
<keyword evidence="4 11" id="KW-0808">Transferase</keyword>
<dbReference type="InterPro" id="IPR043138">
    <property type="entry name" value="GGT_lsub"/>
</dbReference>
<feature type="binding site" evidence="10">
    <location>
        <position position="141"/>
    </location>
    <ligand>
        <name>L-glutamate</name>
        <dbReference type="ChEBI" id="CHEBI:29985"/>
    </ligand>
</feature>
<evidence type="ECO:0000256" key="4">
    <source>
        <dbReference type="ARBA" id="ARBA00022679"/>
    </source>
</evidence>
<evidence type="ECO:0000256" key="6">
    <source>
        <dbReference type="ARBA" id="ARBA00023145"/>
    </source>
</evidence>
<accession>A0A6G2BHR5</accession>
<dbReference type="EC" id="2.3.2.2" evidence="11"/>
<dbReference type="PANTHER" id="PTHR43199:SF1">
    <property type="entry name" value="GLUTATHIONE HYDROLASE PROENZYME"/>
    <property type="match status" value="1"/>
</dbReference>
<evidence type="ECO:0000256" key="7">
    <source>
        <dbReference type="ARBA" id="ARBA00023315"/>
    </source>
</evidence>
<dbReference type="InterPro" id="IPR043137">
    <property type="entry name" value="GGT_ssub_C"/>
</dbReference>
<evidence type="ECO:0000256" key="2">
    <source>
        <dbReference type="ARBA" id="ARBA00001089"/>
    </source>
</evidence>
<comment type="subunit">
    <text evidence="11">This enzyme consists of two polypeptide chains, which are synthesized in precursor form from a single polypeptide.</text>
</comment>